<proteinExistence type="predicted"/>
<feature type="compositionally biased region" description="Polar residues" evidence="1">
    <location>
        <begin position="510"/>
        <end position="524"/>
    </location>
</feature>
<evidence type="ECO:0000313" key="3">
    <source>
        <dbReference type="EMBL" id="KAL3383990.1"/>
    </source>
</evidence>
<evidence type="ECO:0000256" key="1">
    <source>
        <dbReference type="SAM" id="MobiDB-lite"/>
    </source>
</evidence>
<feature type="compositionally biased region" description="Basic and acidic residues" evidence="1">
    <location>
        <begin position="499"/>
        <end position="509"/>
    </location>
</feature>
<feature type="compositionally biased region" description="Basic and acidic residues" evidence="1">
    <location>
        <begin position="12"/>
        <end position="27"/>
    </location>
</feature>
<reference evidence="3 4" key="1">
    <citation type="journal article" date="2024" name="bioRxiv">
        <title>A reference genome for Trichogramma kaykai: A tiny desert-dwelling parasitoid wasp with competing sex-ratio distorters.</title>
        <authorList>
            <person name="Culotta J."/>
            <person name="Lindsey A.R."/>
        </authorList>
    </citation>
    <scope>NUCLEOTIDE SEQUENCE [LARGE SCALE GENOMIC DNA]</scope>
    <source>
        <strain evidence="3 4">KSX58</strain>
    </source>
</reference>
<feature type="region of interest" description="Disordered" evidence="1">
    <location>
        <begin position="1"/>
        <end position="86"/>
    </location>
</feature>
<keyword evidence="4" id="KW-1185">Reference proteome</keyword>
<dbReference type="Gene3D" id="4.10.60.10">
    <property type="entry name" value="Zinc finger, CCHC-type"/>
    <property type="match status" value="2"/>
</dbReference>
<evidence type="ECO:0000259" key="2">
    <source>
        <dbReference type="SMART" id="SM00343"/>
    </source>
</evidence>
<feature type="domain" description="CCHC-type" evidence="2">
    <location>
        <begin position="465"/>
        <end position="481"/>
    </location>
</feature>
<name>A0ABD2VTD9_9HYME</name>
<organism evidence="3 4">
    <name type="scientific">Trichogramma kaykai</name>
    <dbReference type="NCBI Taxonomy" id="54128"/>
    <lineage>
        <taxon>Eukaryota</taxon>
        <taxon>Metazoa</taxon>
        <taxon>Ecdysozoa</taxon>
        <taxon>Arthropoda</taxon>
        <taxon>Hexapoda</taxon>
        <taxon>Insecta</taxon>
        <taxon>Pterygota</taxon>
        <taxon>Neoptera</taxon>
        <taxon>Endopterygota</taxon>
        <taxon>Hymenoptera</taxon>
        <taxon>Apocrita</taxon>
        <taxon>Proctotrupomorpha</taxon>
        <taxon>Chalcidoidea</taxon>
        <taxon>Trichogrammatidae</taxon>
        <taxon>Trichogramma</taxon>
    </lineage>
</organism>
<accession>A0ABD2VTD9</accession>
<gene>
    <name evidence="3" type="ORF">TKK_020338</name>
</gene>
<comment type="caution">
    <text evidence="3">The sequence shown here is derived from an EMBL/GenBank/DDBJ whole genome shotgun (WGS) entry which is preliminary data.</text>
</comment>
<dbReference type="AlphaFoldDB" id="A0ABD2VTD9"/>
<feature type="region of interest" description="Disordered" evidence="1">
    <location>
        <begin position="483"/>
        <end position="524"/>
    </location>
</feature>
<feature type="domain" description="CCHC-type" evidence="2">
    <location>
        <begin position="446"/>
        <end position="462"/>
    </location>
</feature>
<dbReference type="SUPFAM" id="SSF57756">
    <property type="entry name" value="Retrovirus zinc finger-like domains"/>
    <property type="match status" value="2"/>
</dbReference>
<feature type="domain" description="CCHC-type" evidence="2">
    <location>
        <begin position="363"/>
        <end position="379"/>
    </location>
</feature>
<dbReference type="SMART" id="SM00343">
    <property type="entry name" value="ZnF_C2HC"/>
    <property type="match status" value="4"/>
</dbReference>
<dbReference type="EMBL" id="JBJJXI010000181">
    <property type="protein sequence ID" value="KAL3383990.1"/>
    <property type="molecule type" value="Genomic_DNA"/>
</dbReference>
<dbReference type="Proteomes" id="UP001627154">
    <property type="component" value="Unassembled WGS sequence"/>
</dbReference>
<feature type="compositionally biased region" description="Acidic residues" evidence="1">
    <location>
        <begin position="37"/>
        <end position="50"/>
    </location>
</feature>
<dbReference type="InterPro" id="IPR036875">
    <property type="entry name" value="Znf_CCHC_sf"/>
</dbReference>
<evidence type="ECO:0000313" key="4">
    <source>
        <dbReference type="Proteomes" id="UP001627154"/>
    </source>
</evidence>
<sequence length="524" mass="58630">MSSGLRSGKNYKPPEDKTATKDEKNKTTEQINKTEQIEQDEQDEFVEEDVNPFLPKKSLNRSFSRKGETSTSTLKKVPGVDDLSLSEDSSLLSNTEKVPSGSSLEGAASLVVIDSEKENTPTLDSTQNRGDLTQSGVENHNNSDAVFDESSHSNNITPENTIERNLVEEPIITMSNYIKLKDAIAIVPIFNKKELGLEDFLEMVDYANDLISPAEKPTFLKLVQSKIGSEARKALRDAEIDTLAKLKEHLRALYNSGLSVSSLQGLLAQQMQRENESVLAFANRIRDLGNQIIQAQECKGEVPEHFKESTKKSQEESFRNGLLDEISVRLPATSDLTELIKEAIRVEKAINVKREMRKRLEKYCSICKRTNHNTENCRQKLVAVITSGNTNNSQQKSQQESAKPQCDHCKKLGHTIDKCFKRAYDLANAAQTQTQTQTQTGDNKPTCTKCGKTNHTTDRCLNHIICNFCKNRGHYEKNCITKKKAESKNSQAPPQGNAPRKDNEEKSHSLPEQSDLLTELLSTL</sequence>
<dbReference type="InterPro" id="IPR001878">
    <property type="entry name" value="Znf_CCHC"/>
</dbReference>
<protein>
    <recommendedName>
        <fullName evidence="2">CCHC-type domain-containing protein</fullName>
    </recommendedName>
</protein>
<feature type="domain" description="CCHC-type" evidence="2">
    <location>
        <begin position="405"/>
        <end position="421"/>
    </location>
</feature>